<keyword evidence="7" id="KW-0067">ATP-binding</keyword>
<feature type="transmembrane region" description="Helical" evidence="11">
    <location>
        <begin position="544"/>
        <end position="568"/>
    </location>
</feature>
<dbReference type="PANTHER" id="PTHR19229:SF36">
    <property type="entry name" value="ATP-BINDING CASSETTE SUB-FAMILY A MEMBER 2"/>
    <property type="match status" value="1"/>
</dbReference>
<organism evidence="13 14">
    <name type="scientific">Podila minutissima</name>
    <dbReference type="NCBI Taxonomy" id="64525"/>
    <lineage>
        <taxon>Eukaryota</taxon>
        <taxon>Fungi</taxon>
        <taxon>Fungi incertae sedis</taxon>
        <taxon>Mucoromycota</taxon>
        <taxon>Mortierellomycotina</taxon>
        <taxon>Mortierellomycetes</taxon>
        <taxon>Mortierellales</taxon>
        <taxon>Mortierellaceae</taxon>
        <taxon>Podila</taxon>
    </lineage>
</organism>
<feature type="region of interest" description="Disordered" evidence="10">
    <location>
        <begin position="1"/>
        <end position="25"/>
    </location>
</feature>
<evidence type="ECO:0000256" key="8">
    <source>
        <dbReference type="ARBA" id="ARBA00022989"/>
    </source>
</evidence>
<dbReference type="PROSITE" id="PS00211">
    <property type="entry name" value="ABC_TRANSPORTER_1"/>
    <property type="match status" value="1"/>
</dbReference>
<evidence type="ECO:0000256" key="2">
    <source>
        <dbReference type="ARBA" id="ARBA00008869"/>
    </source>
</evidence>
<dbReference type="FunFam" id="3.40.50.300:FF:000665">
    <property type="entry name" value="ABC transporter A family member 2"/>
    <property type="match status" value="1"/>
</dbReference>
<dbReference type="GO" id="GO:0140359">
    <property type="term" value="F:ABC-type transporter activity"/>
    <property type="evidence" value="ECO:0007669"/>
    <property type="project" value="InterPro"/>
</dbReference>
<feature type="transmembrane region" description="Helical" evidence="11">
    <location>
        <begin position="640"/>
        <end position="663"/>
    </location>
</feature>
<dbReference type="Proteomes" id="UP000696485">
    <property type="component" value="Unassembled WGS sequence"/>
</dbReference>
<dbReference type="InterPro" id="IPR013525">
    <property type="entry name" value="ABC2_TM"/>
</dbReference>
<keyword evidence="5" id="KW-0677">Repeat</keyword>
<evidence type="ECO:0000256" key="6">
    <source>
        <dbReference type="ARBA" id="ARBA00022741"/>
    </source>
</evidence>
<comment type="similarity">
    <text evidence="2">Belongs to the ABC transporter superfamily. ABCA family.</text>
</comment>
<feature type="compositionally biased region" description="Basic and acidic residues" evidence="10">
    <location>
        <begin position="1"/>
        <end position="17"/>
    </location>
</feature>
<sequence length="1060" mass="117992">MFGRKTQEGPVKRHSDNSSDSLVNYSQHSHTNIPMEQFSVTPIPAHNNNNSSNFNAKEEIEHDPLPPAVDYTGVSPSAKYQFRALGRRALSYHRRQRVTNVCCLVLWPIVLVLICFAISVTSGGDPKKTYTLAFCSNEADPATSVSLNKLNKVEAELISKDNKFHAAWYPSAFFGQSRNQLPCVRWFGNTYPNKAPYDNVTAADRAMPDAYYIPPPAGGWFNLEEIRDKWYEADTKSTSNTHFYRAPPAIFYRKDINQTVFYAAANADVVRALGLPANVTETFTSAFWPPADPKIVFQGPQNATAANGLLGAIPVRYAYDVQYDRNSSGDLKSSNRFSAQKFIAVQDGASLDTKVREVVFKWADDLGSHRNDPFKPFGGVYFEALNMNKQAIQMTMQYGVPPHFGWSTDSDLGSGIRQMVTMTQMTSALVKIKYAGKYVITQGLRALPYEFDPNWLNGYMLNEISMYLFPFGLSFLLPTFVALLVQEKEDRHRAMMAMNGLKSSAYYLAHYLEFMVMQLVLSLFFCLTCVAISSQLVLRTNPGILVVVLIFWAHAQATFSFLIASLFSRTRKATLIVYFFVAVSAIMGSVTNQIFKDGVPLAWFIHPSFAFFNILFSGIRHSSRVNGLNPLVWGDLAPGTTLFACLMILLGEGILFVILALYIDAVVPSEYGVQKPWHFPISSFFKKSKSKRDPESKLRASSHTTENDLLEGADTDVYAERERVQTVYDPEKTPLIIDNLFHRYRGKIEPALRGMSFGVETNTVLGLLGPNGAGKSTLIHLLTGLYKPTSGTAHVAGADIRTNMAMVYAKIGVCPQHDILWGDLTVADHLLFYSRLRGIPPHLEQQAVTYAIASVSLTKFRDRQVKGLSGGEKRRVSIAIALLGDNSVIFLDEPSTGLDPAVRRVIWDIINRVKVNRTVVLTTHSMEEADILSDKIAIMTLGRLRCIGTSLHLKELYGSGFRLDVSSKPGRLADACASIEQGLMRGLKYRRLDKFTNATTFEFEVSKSGDLSRIFGALSQPGLYADVEDWGISQTTLEDVFIKIVTEGDSALAMPSIVHQ</sequence>
<evidence type="ECO:0000259" key="12">
    <source>
        <dbReference type="PROSITE" id="PS50893"/>
    </source>
</evidence>
<feature type="transmembrane region" description="Helical" evidence="11">
    <location>
        <begin position="575"/>
        <end position="595"/>
    </location>
</feature>
<dbReference type="InterPro" id="IPR003593">
    <property type="entry name" value="AAA+_ATPase"/>
</dbReference>
<dbReference type="GO" id="GO:0016020">
    <property type="term" value="C:membrane"/>
    <property type="evidence" value="ECO:0007669"/>
    <property type="project" value="UniProtKB-SubCell"/>
</dbReference>
<dbReference type="InterPro" id="IPR017871">
    <property type="entry name" value="ABC_transporter-like_CS"/>
</dbReference>
<evidence type="ECO:0000256" key="1">
    <source>
        <dbReference type="ARBA" id="ARBA00004141"/>
    </source>
</evidence>
<keyword evidence="4 11" id="KW-0812">Transmembrane</keyword>
<dbReference type="GO" id="GO:0016887">
    <property type="term" value="F:ATP hydrolysis activity"/>
    <property type="evidence" value="ECO:0007669"/>
    <property type="project" value="InterPro"/>
</dbReference>
<evidence type="ECO:0000256" key="7">
    <source>
        <dbReference type="ARBA" id="ARBA00022840"/>
    </source>
</evidence>
<dbReference type="Pfam" id="PF00005">
    <property type="entry name" value="ABC_tran"/>
    <property type="match status" value="1"/>
</dbReference>
<protein>
    <recommendedName>
        <fullName evidence="12">ABC transporter domain-containing protein</fullName>
    </recommendedName>
</protein>
<evidence type="ECO:0000256" key="11">
    <source>
        <dbReference type="SAM" id="Phobius"/>
    </source>
</evidence>
<evidence type="ECO:0000256" key="5">
    <source>
        <dbReference type="ARBA" id="ARBA00022737"/>
    </source>
</evidence>
<evidence type="ECO:0000256" key="10">
    <source>
        <dbReference type="SAM" id="MobiDB-lite"/>
    </source>
</evidence>
<dbReference type="InterPro" id="IPR027417">
    <property type="entry name" value="P-loop_NTPase"/>
</dbReference>
<accession>A0A9P5SFI1</accession>
<keyword evidence="3" id="KW-0813">Transport</keyword>
<keyword evidence="14" id="KW-1185">Reference proteome</keyword>
<feature type="transmembrane region" description="Helical" evidence="11">
    <location>
        <begin position="464"/>
        <end position="485"/>
    </location>
</feature>
<reference evidence="13" key="1">
    <citation type="journal article" date="2020" name="Fungal Divers.">
        <title>Resolving the Mortierellaceae phylogeny through synthesis of multi-gene phylogenetics and phylogenomics.</title>
        <authorList>
            <person name="Vandepol N."/>
            <person name="Liber J."/>
            <person name="Desiro A."/>
            <person name="Na H."/>
            <person name="Kennedy M."/>
            <person name="Barry K."/>
            <person name="Grigoriev I.V."/>
            <person name="Miller A.N."/>
            <person name="O'Donnell K."/>
            <person name="Stajich J.E."/>
            <person name="Bonito G."/>
        </authorList>
    </citation>
    <scope>NUCLEOTIDE SEQUENCE</scope>
    <source>
        <strain evidence="13">NVP1</strain>
    </source>
</reference>
<keyword evidence="6" id="KW-0547">Nucleotide-binding</keyword>
<dbReference type="PANTHER" id="PTHR19229">
    <property type="entry name" value="ATP-BINDING CASSETTE TRANSPORTER SUBFAMILY A ABCA"/>
    <property type="match status" value="1"/>
</dbReference>
<dbReference type="SMART" id="SM00382">
    <property type="entry name" value="AAA"/>
    <property type="match status" value="1"/>
</dbReference>
<dbReference type="SUPFAM" id="SSF52540">
    <property type="entry name" value="P-loop containing nucleoside triphosphate hydrolases"/>
    <property type="match status" value="1"/>
</dbReference>
<feature type="domain" description="ABC transporter" evidence="12">
    <location>
        <begin position="735"/>
        <end position="966"/>
    </location>
</feature>
<feature type="transmembrane region" description="Helical" evidence="11">
    <location>
        <begin position="98"/>
        <end position="120"/>
    </location>
</feature>
<dbReference type="PROSITE" id="PS50893">
    <property type="entry name" value="ABC_TRANSPORTER_2"/>
    <property type="match status" value="1"/>
</dbReference>
<comment type="caution">
    <text evidence="13">The sequence shown here is derived from an EMBL/GenBank/DDBJ whole genome shotgun (WGS) entry which is preliminary data.</text>
</comment>
<evidence type="ECO:0000256" key="9">
    <source>
        <dbReference type="ARBA" id="ARBA00023136"/>
    </source>
</evidence>
<evidence type="ECO:0000313" key="14">
    <source>
        <dbReference type="Proteomes" id="UP000696485"/>
    </source>
</evidence>
<dbReference type="AlphaFoldDB" id="A0A9P5SFI1"/>
<comment type="subcellular location">
    <subcellularLocation>
        <location evidence="1">Membrane</location>
        <topology evidence="1">Multi-pass membrane protein</topology>
    </subcellularLocation>
</comment>
<dbReference type="EMBL" id="JAAAUY010000819">
    <property type="protein sequence ID" value="KAF9326153.1"/>
    <property type="molecule type" value="Genomic_DNA"/>
</dbReference>
<evidence type="ECO:0000313" key="13">
    <source>
        <dbReference type="EMBL" id="KAF9326153.1"/>
    </source>
</evidence>
<dbReference type="InterPro" id="IPR003439">
    <property type="entry name" value="ABC_transporter-like_ATP-bd"/>
</dbReference>
<keyword evidence="9 11" id="KW-0472">Membrane</keyword>
<evidence type="ECO:0000256" key="4">
    <source>
        <dbReference type="ARBA" id="ARBA00022692"/>
    </source>
</evidence>
<evidence type="ECO:0000256" key="3">
    <source>
        <dbReference type="ARBA" id="ARBA00022448"/>
    </source>
</evidence>
<proteinExistence type="inferred from homology"/>
<feature type="transmembrane region" description="Helical" evidence="11">
    <location>
        <begin position="505"/>
        <end position="538"/>
    </location>
</feature>
<name>A0A9P5SFI1_9FUNG</name>
<feature type="transmembrane region" description="Helical" evidence="11">
    <location>
        <begin position="601"/>
        <end position="619"/>
    </location>
</feature>
<dbReference type="InterPro" id="IPR026082">
    <property type="entry name" value="ABCA"/>
</dbReference>
<dbReference type="Gene3D" id="3.40.50.300">
    <property type="entry name" value="P-loop containing nucleotide triphosphate hydrolases"/>
    <property type="match status" value="1"/>
</dbReference>
<dbReference type="GO" id="GO:0005319">
    <property type="term" value="F:lipid transporter activity"/>
    <property type="evidence" value="ECO:0007669"/>
    <property type="project" value="TreeGrafter"/>
</dbReference>
<gene>
    <name evidence="13" type="ORF">BG006_010383</name>
</gene>
<dbReference type="GO" id="GO:0005524">
    <property type="term" value="F:ATP binding"/>
    <property type="evidence" value="ECO:0007669"/>
    <property type="project" value="UniProtKB-KW"/>
</dbReference>
<keyword evidence="8 11" id="KW-1133">Transmembrane helix</keyword>
<dbReference type="Pfam" id="PF12698">
    <property type="entry name" value="ABC2_membrane_3"/>
    <property type="match status" value="1"/>
</dbReference>
<dbReference type="CDD" id="cd03263">
    <property type="entry name" value="ABC_subfamily_A"/>
    <property type="match status" value="1"/>
</dbReference>